<name>A0A0A7SZ07_LACLL</name>
<dbReference type="PANTHER" id="PTHR43046:SF16">
    <property type="entry name" value="ADP-RIBOSE PYROPHOSPHATASE YJHB-RELATED"/>
    <property type="match status" value="1"/>
</dbReference>
<evidence type="ECO:0000313" key="5">
    <source>
        <dbReference type="EMBL" id="KSU19096.1"/>
    </source>
</evidence>
<dbReference type="RefSeq" id="WP_023163651.1">
    <property type="nucleotide sequence ID" value="NZ_CAKMAV010000001.1"/>
</dbReference>
<dbReference type="Gene3D" id="3.90.79.10">
    <property type="entry name" value="Nucleoside Triphosphate Pyrophosphohydrolase"/>
    <property type="match status" value="1"/>
</dbReference>
<dbReference type="PANTHER" id="PTHR43046">
    <property type="entry name" value="GDP-MANNOSE MANNOSYL HYDROLASE"/>
    <property type="match status" value="1"/>
</dbReference>
<dbReference type="Proteomes" id="UP000192067">
    <property type="component" value="Chromosome"/>
</dbReference>
<organism evidence="5 8">
    <name type="scientific">Lactococcus lactis subsp. lactis</name>
    <name type="common">Streptococcus lactis</name>
    <dbReference type="NCBI Taxonomy" id="1360"/>
    <lineage>
        <taxon>Bacteria</taxon>
        <taxon>Bacillati</taxon>
        <taxon>Bacillota</taxon>
        <taxon>Bacilli</taxon>
        <taxon>Lactobacillales</taxon>
        <taxon>Streptococcaceae</taxon>
        <taxon>Lactococcus</taxon>
    </lineage>
</organism>
<feature type="domain" description="Nudix hydrolase" evidence="3">
    <location>
        <begin position="64"/>
        <end position="189"/>
    </location>
</feature>
<dbReference type="Gene3D" id="6.10.250.1120">
    <property type="match status" value="1"/>
</dbReference>
<dbReference type="Proteomes" id="UP000052991">
    <property type="component" value="Unassembled WGS sequence"/>
</dbReference>
<evidence type="ECO:0000259" key="3">
    <source>
        <dbReference type="PROSITE" id="PS51462"/>
    </source>
</evidence>
<comment type="cofactor">
    <cofactor evidence="1">
        <name>Mg(2+)</name>
        <dbReference type="ChEBI" id="CHEBI:18420"/>
    </cofactor>
</comment>
<evidence type="ECO:0000256" key="1">
    <source>
        <dbReference type="ARBA" id="ARBA00001946"/>
    </source>
</evidence>
<proteinExistence type="predicted"/>
<dbReference type="InterPro" id="IPR059176">
    <property type="entry name" value="UDP-X_N"/>
</dbReference>
<evidence type="ECO:0000313" key="7">
    <source>
        <dbReference type="Proteomes" id="UP000052991"/>
    </source>
</evidence>
<keyword evidence="2 5" id="KW-0378">Hydrolase</keyword>
<accession>A0A0A7SZ07</accession>
<dbReference type="PROSITE" id="PS51462">
    <property type="entry name" value="NUDIX"/>
    <property type="match status" value="1"/>
</dbReference>
<evidence type="ECO:0000256" key="2">
    <source>
        <dbReference type="ARBA" id="ARBA00022801"/>
    </source>
</evidence>
<gene>
    <name evidence="4" type="ORF">LLUC11_0148</name>
    <name evidence="5" type="ORF">LMG9449_1250</name>
    <name evidence="6" type="ORF">N42_2211</name>
</gene>
<evidence type="ECO:0000313" key="8">
    <source>
        <dbReference type="Proteomes" id="UP000053612"/>
    </source>
</evidence>
<sequence length="200" mass="23117">MEFDELIKRLNAVADAGLFYGKDVFDIERYHEIKAILPQLLKHSTTLTKEELTDLFRPNNSYPTPMIDVRAFIQNEEKEILFVRDKMQGDWALPGGYGEIGFTPSENLLKELKEEAGVSGEIERLLAIFDTDKWQPQGKQYYKFVFKCKALSIDFLENSETSETKFIKRSELTNLSVKRTTMSQLSLLEKLSKTGKQYID</sequence>
<evidence type="ECO:0000313" key="6">
    <source>
        <dbReference type="EMBL" id="KSU24992.1"/>
    </source>
</evidence>
<dbReference type="EMBL" id="LKLS01000102">
    <property type="protein sequence ID" value="KSU19096.1"/>
    <property type="molecule type" value="Genomic_DNA"/>
</dbReference>
<dbReference type="GO" id="GO:0016787">
    <property type="term" value="F:hydrolase activity"/>
    <property type="evidence" value="ECO:0007669"/>
    <property type="project" value="UniProtKB-KW"/>
</dbReference>
<dbReference type="InterPro" id="IPR000086">
    <property type="entry name" value="NUDIX_hydrolase_dom"/>
</dbReference>
<evidence type="ECO:0000313" key="9">
    <source>
        <dbReference type="Proteomes" id="UP000192067"/>
    </source>
</evidence>
<dbReference type="AlphaFoldDB" id="A0A0A7SZ07"/>
<reference evidence="7 8" key="1">
    <citation type="submission" date="2015-10" db="EMBL/GenBank/DDBJ databases">
        <title>Draft Genome Sequences of 11 Lactococcus lactis subspecies cremoris strains.</title>
        <authorList>
            <person name="Wels M."/>
            <person name="Backus L."/>
            <person name="Boekhorst J."/>
            <person name="Dijkstra A."/>
            <person name="Beerthuizen M."/>
            <person name="Kelly W."/>
            <person name="Siezen R."/>
            <person name="Bachmann H."/>
            <person name="Van Hijum S."/>
        </authorList>
    </citation>
    <scope>NUCLEOTIDE SEQUENCE [LARGE SCALE GENOMIC DNA]</scope>
    <source>
        <strain evidence="8">LMG9449</strain>
        <strain evidence="7">N42</strain>
    </source>
</reference>
<dbReference type="EMBL" id="LKLW01000145">
    <property type="protein sequence ID" value="KSU24992.1"/>
    <property type="molecule type" value="Genomic_DNA"/>
</dbReference>
<dbReference type="Pfam" id="PF00293">
    <property type="entry name" value="NUDIX"/>
    <property type="match status" value="1"/>
</dbReference>
<reference evidence="5" key="3">
    <citation type="journal article" date="2017" name="Genome Announc.">
        <title>Draft Genome Sequences of 24 Lactococcus lactis Strains.</title>
        <authorList>
            <person name="Backus L."/>
            <person name="Wels M."/>
            <person name="Boekhorst J."/>
            <person name="Dijkstra A.R."/>
            <person name="Beerthuyzen M."/>
            <person name="Kelly W.J."/>
            <person name="Siezen R.J."/>
            <person name="van Hijum S.A."/>
            <person name="Bachmann H."/>
        </authorList>
    </citation>
    <scope>NUCLEOTIDE SEQUENCE</scope>
    <source>
        <strain evidence="5">LMG9447</strain>
        <strain evidence="6">N42</strain>
    </source>
</reference>
<dbReference type="SUPFAM" id="SSF55811">
    <property type="entry name" value="Nudix"/>
    <property type="match status" value="1"/>
</dbReference>
<dbReference type="PATRIC" id="fig|1360.100.peg.92"/>
<dbReference type="EMBL" id="CP015904">
    <property type="protein sequence ID" value="ARE12484.1"/>
    <property type="molecule type" value="Genomic_DNA"/>
</dbReference>
<protein>
    <submittedName>
        <fullName evidence="4">NUDIX hydrolase</fullName>
    </submittedName>
    <submittedName>
        <fullName evidence="5">Phosphohydrolase (MutT/nudix family protein)</fullName>
    </submittedName>
</protein>
<dbReference type="Pfam" id="PF12535">
    <property type="entry name" value="Nudix_N"/>
    <property type="match status" value="1"/>
</dbReference>
<reference evidence="4 9" key="2">
    <citation type="journal article" date="2017" name="BMC Genomics">
        <title>Comparative and functional genomics of the Lactococcus lactis taxon; insights into evolution and niche adaptation.</title>
        <authorList>
            <person name="Kelleher P."/>
            <person name="Bottacini F."/>
            <person name="Mahony J."/>
            <person name="Kilcawley K.N."/>
            <person name="van Sinderen D."/>
        </authorList>
    </citation>
    <scope>NUCLEOTIDE SEQUENCE [LARGE SCALE GENOMIC DNA]</scope>
    <source>
        <strain evidence="4 9">UC11</strain>
    </source>
</reference>
<evidence type="ECO:0000313" key="4">
    <source>
        <dbReference type="EMBL" id="ARE12484.1"/>
    </source>
</evidence>
<dbReference type="InterPro" id="IPR015797">
    <property type="entry name" value="NUDIX_hydrolase-like_dom_sf"/>
</dbReference>
<dbReference type="Proteomes" id="UP000053612">
    <property type="component" value="Unassembled WGS sequence"/>
</dbReference>